<keyword evidence="1" id="KW-0808">Transferase</keyword>
<proteinExistence type="predicted"/>
<dbReference type="InterPro" id="IPR050832">
    <property type="entry name" value="Bact_Acetyltransf"/>
</dbReference>
<dbReference type="InterPro" id="IPR016181">
    <property type="entry name" value="Acyl_CoA_acyltransferase"/>
</dbReference>
<dbReference type="EMBL" id="JAMTCK010000010">
    <property type="protein sequence ID" value="MCP2167545.1"/>
    <property type="molecule type" value="Genomic_DNA"/>
</dbReference>
<comment type="caution">
    <text evidence="5">The sequence shown here is derived from an EMBL/GenBank/DDBJ whole genome shotgun (WGS) entry which is preliminary data.</text>
</comment>
<dbReference type="PANTHER" id="PTHR43877">
    <property type="entry name" value="AMINOALKYLPHOSPHONATE N-ACETYLTRANSFERASE-RELATED-RELATED"/>
    <property type="match status" value="1"/>
</dbReference>
<protein>
    <submittedName>
        <fullName evidence="5">Acetyltransferase (GNAT) domain-containing protein</fullName>
    </submittedName>
</protein>
<evidence type="ECO:0000256" key="1">
    <source>
        <dbReference type="ARBA" id="ARBA00022679"/>
    </source>
</evidence>
<evidence type="ECO:0000313" key="6">
    <source>
        <dbReference type="Proteomes" id="UP001206128"/>
    </source>
</evidence>
<dbReference type="SUPFAM" id="SSF55729">
    <property type="entry name" value="Acyl-CoA N-acyltransferases (Nat)"/>
    <property type="match status" value="1"/>
</dbReference>
<dbReference type="RefSeq" id="WP_253774533.1">
    <property type="nucleotide sequence ID" value="NZ_JAMTCK010000010.1"/>
</dbReference>
<name>A0AAE3GG77_9PSEU</name>
<evidence type="ECO:0000256" key="3">
    <source>
        <dbReference type="SAM" id="MobiDB-lite"/>
    </source>
</evidence>
<gene>
    <name evidence="5" type="ORF">LX83_004418</name>
</gene>
<feature type="region of interest" description="Disordered" evidence="3">
    <location>
        <begin position="179"/>
        <end position="216"/>
    </location>
</feature>
<feature type="domain" description="N-acetyltransferase" evidence="4">
    <location>
        <begin position="3"/>
        <end position="174"/>
    </location>
</feature>
<accession>A0AAE3GG77</accession>
<reference evidence="5" key="1">
    <citation type="submission" date="2022-06" db="EMBL/GenBank/DDBJ databases">
        <title>Genomic Encyclopedia of Archaeal and Bacterial Type Strains, Phase II (KMG-II): from individual species to whole genera.</title>
        <authorList>
            <person name="Goeker M."/>
        </authorList>
    </citation>
    <scope>NUCLEOTIDE SEQUENCE</scope>
    <source>
        <strain evidence="5">DSM 43935</strain>
    </source>
</reference>
<dbReference type="PANTHER" id="PTHR43877:SF2">
    <property type="entry name" value="AMINOALKYLPHOSPHONATE N-ACETYLTRANSFERASE-RELATED"/>
    <property type="match status" value="1"/>
</dbReference>
<evidence type="ECO:0000259" key="4">
    <source>
        <dbReference type="PROSITE" id="PS51186"/>
    </source>
</evidence>
<sequence length="216" mass="22298">MATTIERLSHTELLRVRAELAEVLLDAVRGGSSLGFLLPFTAHEATAWWTALAPDVAAGRLAVWVARDGGAVVGTVGLAHPGKPNGRHRAEVVKLIVHRRARGRGLGRALLAAVEHAAAEAGITLLHLDTQTGSPAERLYRTAGWIPVGVVPDYAADTDGVLRAATFFYKALVPGAAPAAGLSPGRPRRGPVGQGSGAPDMTTGRPDHRCGGGGGP</sequence>
<dbReference type="AlphaFoldDB" id="A0AAE3GG77"/>
<keyword evidence="6" id="KW-1185">Reference proteome</keyword>
<keyword evidence="2" id="KW-0012">Acyltransferase</keyword>
<dbReference type="Gene3D" id="3.40.630.30">
    <property type="match status" value="1"/>
</dbReference>
<dbReference type="InterPro" id="IPR000182">
    <property type="entry name" value="GNAT_dom"/>
</dbReference>
<dbReference type="Proteomes" id="UP001206128">
    <property type="component" value="Unassembled WGS sequence"/>
</dbReference>
<evidence type="ECO:0000313" key="5">
    <source>
        <dbReference type="EMBL" id="MCP2167545.1"/>
    </source>
</evidence>
<dbReference type="PROSITE" id="PS51186">
    <property type="entry name" value="GNAT"/>
    <property type="match status" value="1"/>
</dbReference>
<dbReference type="Pfam" id="PF00583">
    <property type="entry name" value="Acetyltransf_1"/>
    <property type="match status" value="1"/>
</dbReference>
<dbReference type="GO" id="GO:0016747">
    <property type="term" value="F:acyltransferase activity, transferring groups other than amino-acyl groups"/>
    <property type="evidence" value="ECO:0007669"/>
    <property type="project" value="InterPro"/>
</dbReference>
<organism evidence="5 6">
    <name type="scientific">Goodfellowiella coeruleoviolacea</name>
    <dbReference type="NCBI Taxonomy" id="334858"/>
    <lineage>
        <taxon>Bacteria</taxon>
        <taxon>Bacillati</taxon>
        <taxon>Actinomycetota</taxon>
        <taxon>Actinomycetes</taxon>
        <taxon>Pseudonocardiales</taxon>
        <taxon>Pseudonocardiaceae</taxon>
        <taxon>Goodfellowiella</taxon>
    </lineage>
</organism>
<evidence type="ECO:0000256" key="2">
    <source>
        <dbReference type="ARBA" id="ARBA00023315"/>
    </source>
</evidence>